<gene>
    <name evidence="7" type="primary">dauA</name>
    <name evidence="7" type="ORF">L2764_07335</name>
</gene>
<proteinExistence type="predicted"/>
<feature type="transmembrane region" description="Helical" evidence="5">
    <location>
        <begin position="211"/>
        <end position="229"/>
    </location>
</feature>
<dbReference type="PANTHER" id="PTHR11814">
    <property type="entry name" value="SULFATE TRANSPORTER"/>
    <property type="match status" value="1"/>
</dbReference>
<keyword evidence="4 5" id="KW-0472">Membrane</keyword>
<feature type="transmembrane region" description="Helical" evidence="5">
    <location>
        <begin position="103"/>
        <end position="123"/>
    </location>
</feature>
<sequence>MMNRAHLLSLRLSHALRETFQEKKYNLNSLIKDILAGITVGIIAIPLSMALAIAIAVPPQYGLYAAMVSGFIIALTGGSRYSISGPTAAFVVILYPITIQYGLGGLLLATVMSGVLLIIMAYARLGRLIEYIPESVVLGFTGGIAIVIFTLQINNLLGLNIDTMPENYIDKLDIIFKSIPSFNPASLSVASLTLAIMICWPRLKIPIPPHLPAVIISSIFTYVLSQYNFDIATIGSEFSYLLDDGTVGTGIPSVLPVFNFPWSFPTSDGTPLTLSWPLFIDLLPKAFTIAMLGAIESLLCAVILDGMSNKRHSANSELLGQGIGNIVGPFFGAITSTAAIARSSANFKSGAQSPLSAMIHSVIIFIAILFLTPYLAKVSMPTMAALLVVVAWNMSETPKIISVLKKAPINDIVVLLLCLFLTVFFDMTIAIVSGIILASILFMKEIAKTTKITNVTTKYLSNDSQLMNNSKIIKISGPLFFAAADRLFGELSYQAKPLSKIILCLEDVPLLDAGGLSALEHFIRECKKNQTQVYLANWQFQPLKTLARSGLAPIKGELIFCASLSLALEDVKKD</sequence>
<dbReference type="Proteomes" id="UP001203423">
    <property type="component" value="Unassembled WGS sequence"/>
</dbReference>
<dbReference type="PROSITE" id="PS50801">
    <property type="entry name" value="STAS"/>
    <property type="match status" value="1"/>
</dbReference>
<evidence type="ECO:0000256" key="5">
    <source>
        <dbReference type="SAM" id="Phobius"/>
    </source>
</evidence>
<evidence type="ECO:0000259" key="6">
    <source>
        <dbReference type="PROSITE" id="PS50801"/>
    </source>
</evidence>
<comment type="subcellular location">
    <subcellularLocation>
        <location evidence="1">Membrane</location>
        <topology evidence="1">Multi-pass membrane protein</topology>
    </subcellularLocation>
</comment>
<dbReference type="EMBL" id="JAKIKS010000021">
    <property type="protein sequence ID" value="MCL1124287.1"/>
    <property type="molecule type" value="Genomic_DNA"/>
</dbReference>
<accession>A0ABT0LAA1</accession>
<feature type="transmembrane region" description="Helical" evidence="5">
    <location>
        <begin position="63"/>
        <end position="83"/>
    </location>
</feature>
<dbReference type="InterPro" id="IPR018045">
    <property type="entry name" value="S04_transporter_CS"/>
</dbReference>
<dbReference type="Gene3D" id="3.30.750.24">
    <property type="entry name" value="STAS domain"/>
    <property type="match status" value="1"/>
</dbReference>
<keyword evidence="3 5" id="KW-1133">Transmembrane helix</keyword>
<evidence type="ECO:0000256" key="4">
    <source>
        <dbReference type="ARBA" id="ARBA00023136"/>
    </source>
</evidence>
<reference evidence="7 8" key="1">
    <citation type="submission" date="2022-01" db="EMBL/GenBank/DDBJ databases">
        <title>Whole genome-based taxonomy of the Shewanellaceae.</title>
        <authorList>
            <person name="Martin-Rodriguez A.J."/>
        </authorList>
    </citation>
    <scope>NUCLEOTIDE SEQUENCE [LARGE SCALE GENOMIC DNA]</scope>
    <source>
        <strain evidence="7 8">DSM 17177</strain>
    </source>
</reference>
<evidence type="ECO:0000313" key="7">
    <source>
        <dbReference type="EMBL" id="MCL1124287.1"/>
    </source>
</evidence>
<feature type="transmembrane region" description="Helical" evidence="5">
    <location>
        <begin position="34"/>
        <end position="56"/>
    </location>
</feature>
<evidence type="ECO:0000256" key="2">
    <source>
        <dbReference type="ARBA" id="ARBA00022692"/>
    </source>
</evidence>
<feature type="transmembrane region" description="Helical" evidence="5">
    <location>
        <begin position="353"/>
        <end position="371"/>
    </location>
</feature>
<dbReference type="SUPFAM" id="SSF52091">
    <property type="entry name" value="SpoIIaa-like"/>
    <property type="match status" value="1"/>
</dbReference>
<feature type="transmembrane region" description="Helical" evidence="5">
    <location>
        <begin position="286"/>
        <end position="306"/>
    </location>
</feature>
<dbReference type="Pfam" id="PF00916">
    <property type="entry name" value="Sulfate_transp"/>
    <property type="match status" value="1"/>
</dbReference>
<dbReference type="RefSeq" id="WP_248939602.1">
    <property type="nucleotide sequence ID" value="NZ_JAKIKS010000021.1"/>
</dbReference>
<evidence type="ECO:0000313" key="8">
    <source>
        <dbReference type="Proteomes" id="UP001203423"/>
    </source>
</evidence>
<feature type="transmembrane region" description="Helical" evidence="5">
    <location>
        <begin position="174"/>
        <end position="199"/>
    </location>
</feature>
<dbReference type="InterPro" id="IPR036513">
    <property type="entry name" value="STAS_dom_sf"/>
</dbReference>
<keyword evidence="2 5" id="KW-0812">Transmembrane</keyword>
<feature type="domain" description="STAS" evidence="6">
    <location>
        <begin position="460"/>
        <end position="571"/>
    </location>
</feature>
<comment type="caution">
    <text evidence="7">The sequence shown here is derived from an EMBL/GenBank/DDBJ whole genome shotgun (WGS) entry which is preliminary data.</text>
</comment>
<feature type="transmembrane region" description="Helical" evidence="5">
    <location>
        <begin position="318"/>
        <end position="341"/>
    </location>
</feature>
<feature type="transmembrane region" description="Helical" evidence="5">
    <location>
        <begin position="414"/>
        <end position="442"/>
    </location>
</feature>
<dbReference type="InterPro" id="IPR002645">
    <property type="entry name" value="STAS_dom"/>
</dbReference>
<dbReference type="PROSITE" id="PS01130">
    <property type="entry name" value="SLC26A"/>
    <property type="match status" value="1"/>
</dbReference>
<keyword evidence="8" id="KW-1185">Reference proteome</keyword>
<evidence type="ECO:0000256" key="1">
    <source>
        <dbReference type="ARBA" id="ARBA00004141"/>
    </source>
</evidence>
<dbReference type="InterPro" id="IPR011547">
    <property type="entry name" value="SLC26A/SulP_dom"/>
</dbReference>
<dbReference type="NCBIfam" id="NF008660">
    <property type="entry name" value="PRK11660.1"/>
    <property type="match status" value="1"/>
</dbReference>
<organism evidence="7 8">
    <name type="scientific">Shewanella surugensis</name>
    <dbReference type="NCBI Taxonomy" id="212020"/>
    <lineage>
        <taxon>Bacteria</taxon>
        <taxon>Pseudomonadati</taxon>
        <taxon>Pseudomonadota</taxon>
        <taxon>Gammaproteobacteria</taxon>
        <taxon>Alteromonadales</taxon>
        <taxon>Shewanellaceae</taxon>
        <taxon>Shewanella</taxon>
    </lineage>
</organism>
<dbReference type="CDD" id="cd07042">
    <property type="entry name" value="STAS_SulP_like_sulfate_transporter"/>
    <property type="match status" value="1"/>
</dbReference>
<dbReference type="InterPro" id="IPR001902">
    <property type="entry name" value="SLC26A/SulP_fam"/>
</dbReference>
<evidence type="ECO:0000256" key="3">
    <source>
        <dbReference type="ARBA" id="ARBA00022989"/>
    </source>
</evidence>
<feature type="transmembrane region" description="Helical" evidence="5">
    <location>
        <begin position="135"/>
        <end position="154"/>
    </location>
</feature>
<protein>
    <submittedName>
        <fullName evidence="7">C4-dicarboxylic acid transporter DauA</fullName>
    </submittedName>
</protein>
<dbReference type="Pfam" id="PF01740">
    <property type="entry name" value="STAS"/>
    <property type="match status" value="1"/>
</dbReference>
<name>A0ABT0LAA1_9GAMM</name>